<keyword evidence="2" id="KW-1185">Reference proteome</keyword>
<organism evidence="1 2">
    <name type="scientific">Tatumella ptyseos ATCC 33301</name>
    <dbReference type="NCBI Taxonomy" id="1005995"/>
    <lineage>
        <taxon>Bacteria</taxon>
        <taxon>Pseudomonadati</taxon>
        <taxon>Pseudomonadota</taxon>
        <taxon>Gammaproteobacteria</taxon>
        <taxon>Enterobacterales</taxon>
        <taxon>Erwiniaceae</taxon>
        <taxon>Tatumella</taxon>
    </lineage>
</organism>
<proteinExistence type="predicted"/>
<accession>A0A085JE67</accession>
<dbReference type="AlphaFoldDB" id="A0A085JE67"/>
<gene>
    <name evidence="1" type="ORF">GTPT_2061</name>
</gene>
<sequence length="69" mass="7540">MLSGGAINPFRLAAISTPFGLQRILDENRRTGCKLPQGINVSGSHNEFNPLMQSDYHNILTPGIRSDSD</sequence>
<dbReference type="Proteomes" id="UP000028602">
    <property type="component" value="Unassembled WGS sequence"/>
</dbReference>
<name>A0A085JE67_9GAMM</name>
<dbReference type="EMBL" id="JMPR01000035">
    <property type="protein sequence ID" value="KFD18763.1"/>
    <property type="molecule type" value="Genomic_DNA"/>
</dbReference>
<reference evidence="1 2" key="1">
    <citation type="submission" date="2014-05" db="EMBL/GenBank/DDBJ databases">
        <title>ATOL: Assembling a taxonomically balanced genome-scale reconstruction of the evolutionary history of the Enterobacteriaceae.</title>
        <authorList>
            <person name="Plunkett G.III."/>
            <person name="Neeno-Eckwall E.C."/>
            <person name="Glasner J.D."/>
            <person name="Perna N.T."/>
        </authorList>
    </citation>
    <scope>NUCLEOTIDE SEQUENCE [LARGE SCALE GENOMIC DNA]</scope>
    <source>
        <strain evidence="1 2">ATCC 33301</strain>
    </source>
</reference>
<evidence type="ECO:0000313" key="2">
    <source>
        <dbReference type="Proteomes" id="UP000028602"/>
    </source>
</evidence>
<protein>
    <submittedName>
        <fullName evidence="1">Uncharacterized protein</fullName>
    </submittedName>
</protein>
<comment type="caution">
    <text evidence="1">The sequence shown here is derived from an EMBL/GenBank/DDBJ whole genome shotgun (WGS) entry which is preliminary data.</text>
</comment>
<evidence type="ECO:0000313" key="1">
    <source>
        <dbReference type="EMBL" id="KFD18763.1"/>
    </source>
</evidence>